<comment type="similarity">
    <text evidence="3 14">Belongs to the pyruvate kinase family.</text>
</comment>
<evidence type="ECO:0000256" key="7">
    <source>
        <dbReference type="ARBA" id="ARBA00022741"/>
    </source>
</evidence>
<dbReference type="AlphaFoldDB" id="A0A089WSN3"/>
<evidence type="ECO:0000256" key="5">
    <source>
        <dbReference type="ARBA" id="ARBA00022679"/>
    </source>
</evidence>
<dbReference type="InterPro" id="IPR015793">
    <property type="entry name" value="Pyrv_Knase_brl"/>
</dbReference>
<dbReference type="InterPro" id="IPR015795">
    <property type="entry name" value="Pyrv_Knase_C"/>
</dbReference>
<dbReference type="STRING" id="157783.LK03_12965"/>
<dbReference type="GO" id="GO:0030955">
    <property type="term" value="F:potassium ion binding"/>
    <property type="evidence" value="ECO:0007669"/>
    <property type="project" value="UniProtKB-UniRule"/>
</dbReference>
<dbReference type="InterPro" id="IPR015813">
    <property type="entry name" value="Pyrv/PenolPyrv_kinase-like_dom"/>
</dbReference>
<dbReference type="GO" id="GO:0000287">
    <property type="term" value="F:magnesium ion binding"/>
    <property type="evidence" value="ECO:0007669"/>
    <property type="project" value="UniProtKB-UniRule"/>
</dbReference>
<evidence type="ECO:0000256" key="4">
    <source>
        <dbReference type="ARBA" id="ARBA00012142"/>
    </source>
</evidence>
<comment type="cofactor">
    <cofactor evidence="1">
        <name>K(+)</name>
        <dbReference type="ChEBI" id="CHEBI:29103"/>
    </cofactor>
</comment>
<dbReference type="GO" id="GO:0005524">
    <property type="term" value="F:ATP binding"/>
    <property type="evidence" value="ECO:0007669"/>
    <property type="project" value="UniProtKB-KW"/>
</dbReference>
<evidence type="ECO:0000256" key="1">
    <source>
        <dbReference type="ARBA" id="ARBA00001958"/>
    </source>
</evidence>
<reference evidence="17 18" key="1">
    <citation type="submission" date="2014-09" db="EMBL/GenBank/DDBJ databases">
        <authorList>
            <person name="Chan K.-G."/>
        </authorList>
    </citation>
    <scope>NUCLEOTIDE SEQUENCE [LARGE SCALE GENOMIC DNA]</scope>
    <source>
        <strain evidence="17 18">ND07</strain>
    </source>
</reference>
<dbReference type="SUPFAM" id="SSF52935">
    <property type="entry name" value="PK C-terminal domain-like"/>
    <property type="match status" value="1"/>
</dbReference>
<protein>
    <recommendedName>
        <fullName evidence="4 13">Pyruvate kinase</fullName>
        <ecNumber evidence="4 13">2.7.1.40</ecNumber>
    </recommendedName>
</protein>
<dbReference type="EMBL" id="CP009455">
    <property type="protein sequence ID" value="AIR90149.1"/>
    <property type="molecule type" value="Genomic_DNA"/>
</dbReference>
<sequence>MNIDKKVKILATLGPATASLDDVRQLAEAGVNLFRLNFSHGEHADHALRYDWIRQVEQQLNCPLGILMDLQGPKLRVGRFEAGKVELRRGQALRLDLDPTPGDAQRVNLPHPEIIAALRPGMHLLLDDGKLRLRVTATHAEAIDTEVVDGGELSDRKGVNVPEAVLALSPLTEKDRRDLAFGLQLGVDWVALSFVQRPQDILEARELIGDRAYLMAKIEKPSAVEHLQAIAEQADAIMVARGDLGVEVPAESVPQIQKRIIATCRQLGKPVVVATQMLESMRFASTPTRAEVTDVANAVAEGADTLMLSAETASGDYPLEAVQMMSKIIRQVENGPDYQAQLDVGRPKAEATVSDAISCAIRRISGILPVAVLVNYSESGASTLRAARERPRAPILNLTPNLITARRLSVVWGVRSVVNDRLHQVDEICSTALEIAQAQGMAQRGDTVLITAGVPFGKPGTTNTLRVETLL</sequence>
<keyword evidence="7" id="KW-0547">Nucleotide-binding</keyword>
<dbReference type="InterPro" id="IPR001697">
    <property type="entry name" value="Pyr_Knase"/>
</dbReference>
<dbReference type="PROSITE" id="PS00110">
    <property type="entry name" value="PYRUVATE_KINASE"/>
    <property type="match status" value="1"/>
</dbReference>
<dbReference type="PRINTS" id="PR01050">
    <property type="entry name" value="PYRUVTKNASE"/>
</dbReference>
<keyword evidence="10 14" id="KW-0460">Magnesium</keyword>
<dbReference type="Pfam" id="PF02887">
    <property type="entry name" value="PK_C"/>
    <property type="match status" value="1"/>
</dbReference>
<dbReference type="OrthoDB" id="9812123at2"/>
<feature type="domain" description="Pyruvate kinase barrel" evidence="15">
    <location>
        <begin position="5"/>
        <end position="322"/>
    </location>
</feature>
<dbReference type="Gene3D" id="3.20.20.60">
    <property type="entry name" value="Phosphoenolpyruvate-binding domains"/>
    <property type="match status" value="1"/>
</dbReference>
<evidence type="ECO:0000313" key="17">
    <source>
        <dbReference type="EMBL" id="AIR90149.1"/>
    </source>
</evidence>
<dbReference type="NCBIfam" id="NF004491">
    <property type="entry name" value="PRK05826.1"/>
    <property type="match status" value="1"/>
</dbReference>
<dbReference type="InterPro" id="IPR040442">
    <property type="entry name" value="Pyrv_kinase-like_dom_sf"/>
</dbReference>
<dbReference type="NCBIfam" id="NF004886">
    <property type="entry name" value="PRK06247.1"/>
    <property type="match status" value="1"/>
</dbReference>
<evidence type="ECO:0000256" key="10">
    <source>
        <dbReference type="ARBA" id="ARBA00022842"/>
    </source>
</evidence>
<dbReference type="GO" id="GO:0004743">
    <property type="term" value="F:pyruvate kinase activity"/>
    <property type="evidence" value="ECO:0007669"/>
    <property type="project" value="UniProtKB-UniRule"/>
</dbReference>
<feature type="domain" description="Pyruvate kinase C-terminal" evidence="16">
    <location>
        <begin position="355"/>
        <end position="467"/>
    </location>
</feature>
<gene>
    <name evidence="17" type="ORF">LK03_12965</name>
</gene>
<name>A0A089WSN3_9PSED</name>
<keyword evidence="8 14" id="KW-0418">Kinase</keyword>
<dbReference type="PANTHER" id="PTHR11817">
    <property type="entry name" value="PYRUVATE KINASE"/>
    <property type="match status" value="1"/>
</dbReference>
<keyword evidence="9" id="KW-0067">ATP-binding</keyword>
<keyword evidence="6" id="KW-0479">Metal-binding</keyword>
<evidence type="ECO:0000256" key="8">
    <source>
        <dbReference type="ARBA" id="ARBA00022777"/>
    </source>
</evidence>
<dbReference type="eggNOG" id="COG0469">
    <property type="taxonomic scope" value="Bacteria"/>
</dbReference>
<dbReference type="InterPro" id="IPR036918">
    <property type="entry name" value="Pyrv_Knase_C_sf"/>
</dbReference>
<dbReference type="RefSeq" id="WP_038412766.1">
    <property type="nucleotide sequence ID" value="NZ_CP009455.1"/>
</dbReference>
<keyword evidence="11 14" id="KW-0324">Glycolysis</keyword>
<accession>A0A089WSN3</accession>
<dbReference type="InterPro" id="IPR018209">
    <property type="entry name" value="Pyrv_Knase_AS"/>
</dbReference>
<evidence type="ECO:0000256" key="9">
    <source>
        <dbReference type="ARBA" id="ARBA00022840"/>
    </source>
</evidence>
<evidence type="ECO:0000259" key="16">
    <source>
        <dbReference type="Pfam" id="PF02887"/>
    </source>
</evidence>
<keyword evidence="18" id="KW-1185">Reference proteome</keyword>
<evidence type="ECO:0000256" key="14">
    <source>
        <dbReference type="RuleBase" id="RU000504"/>
    </source>
</evidence>
<comment type="pathway">
    <text evidence="2 14">Carbohydrate degradation; glycolysis; pyruvate from D-glyceraldehyde 3-phosphate: step 5/5.</text>
</comment>
<dbReference type="GO" id="GO:0016301">
    <property type="term" value="F:kinase activity"/>
    <property type="evidence" value="ECO:0007669"/>
    <property type="project" value="UniProtKB-KW"/>
</dbReference>
<organism evidence="17 18">
    <name type="scientific">Pseudomonas cremoricolorata</name>
    <dbReference type="NCBI Taxonomy" id="157783"/>
    <lineage>
        <taxon>Bacteria</taxon>
        <taxon>Pseudomonadati</taxon>
        <taxon>Pseudomonadota</taxon>
        <taxon>Gammaproteobacteria</taxon>
        <taxon>Pseudomonadales</taxon>
        <taxon>Pseudomonadaceae</taxon>
        <taxon>Pseudomonas</taxon>
    </lineage>
</organism>
<comment type="catalytic activity">
    <reaction evidence="14">
        <text>pyruvate + ATP = phosphoenolpyruvate + ADP + H(+)</text>
        <dbReference type="Rhea" id="RHEA:18157"/>
        <dbReference type="ChEBI" id="CHEBI:15361"/>
        <dbReference type="ChEBI" id="CHEBI:15378"/>
        <dbReference type="ChEBI" id="CHEBI:30616"/>
        <dbReference type="ChEBI" id="CHEBI:58702"/>
        <dbReference type="ChEBI" id="CHEBI:456216"/>
        <dbReference type="EC" id="2.7.1.40"/>
    </reaction>
</comment>
<evidence type="ECO:0000256" key="12">
    <source>
        <dbReference type="ARBA" id="ARBA00023317"/>
    </source>
</evidence>
<dbReference type="SUPFAM" id="SSF51621">
    <property type="entry name" value="Phosphoenolpyruvate/pyruvate domain"/>
    <property type="match status" value="1"/>
</dbReference>
<dbReference type="FunFam" id="2.40.33.10:FF:000001">
    <property type="entry name" value="Pyruvate kinase"/>
    <property type="match status" value="1"/>
</dbReference>
<dbReference type="KEGG" id="psw:LK03_12965"/>
<dbReference type="Pfam" id="PF00224">
    <property type="entry name" value="PK"/>
    <property type="match status" value="1"/>
</dbReference>
<evidence type="ECO:0000313" key="18">
    <source>
        <dbReference type="Proteomes" id="UP000029493"/>
    </source>
</evidence>
<evidence type="ECO:0000256" key="13">
    <source>
        <dbReference type="NCBIfam" id="TIGR01064"/>
    </source>
</evidence>
<evidence type="ECO:0000256" key="3">
    <source>
        <dbReference type="ARBA" id="ARBA00008663"/>
    </source>
</evidence>
<keyword evidence="12 17" id="KW-0670">Pyruvate</keyword>
<evidence type="ECO:0000256" key="11">
    <source>
        <dbReference type="ARBA" id="ARBA00023152"/>
    </source>
</evidence>
<dbReference type="SUPFAM" id="SSF50800">
    <property type="entry name" value="PK beta-barrel domain-like"/>
    <property type="match status" value="1"/>
</dbReference>
<evidence type="ECO:0000256" key="2">
    <source>
        <dbReference type="ARBA" id="ARBA00004997"/>
    </source>
</evidence>
<evidence type="ECO:0000256" key="6">
    <source>
        <dbReference type="ARBA" id="ARBA00022723"/>
    </source>
</evidence>
<evidence type="ECO:0000259" key="15">
    <source>
        <dbReference type="Pfam" id="PF00224"/>
    </source>
</evidence>
<dbReference type="Proteomes" id="UP000029493">
    <property type="component" value="Chromosome"/>
</dbReference>
<dbReference type="NCBIfam" id="NF004978">
    <property type="entry name" value="PRK06354.1"/>
    <property type="match status" value="1"/>
</dbReference>
<dbReference type="InterPro" id="IPR011037">
    <property type="entry name" value="Pyrv_Knase-like_insert_dom_sf"/>
</dbReference>
<dbReference type="UniPathway" id="UPA00109">
    <property type="reaction ID" value="UER00188"/>
</dbReference>
<dbReference type="InterPro" id="IPR015806">
    <property type="entry name" value="Pyrv_Knase_insert_dom_sf"/>
</dbReference>
<proteinExistence type="inferred from homology"/>
<dbReference type="NCBIfam" id="TIGR01064">
    <property type="entry name" value="pyruv_kin"/>
    <property type="match status" value="1"/>
</dbReference>
<dbReference type="Gene3D" id="2.40.33.10">
    <property type="entry name" value="PK beta-barrel domain-like"/>
    <property type="match status" value="1"/>
</dbReference>
<keyword evidence="5 14" id="KW-0808">Transferase</keyword>
<dbReference type="Gene3D" id="3.40.1380.20">
    <property type="entry name" value="Pyruvate kinase, C-terminal domain"/>
    <property type="match status" value="1"/>
</dbReference>
<dbReference type="EC" id="2.7.1.40" evidence="4 13"/>